<dbReference type="Proteomes" id="UP000199116">
    <property type="component" value="Unassembled WGS sequence"/>
</dbReference>
<keyword evidence="1 2" id="KW-0732">Signal</keyword>
<evidence type="ECO:0000313" key="5">
    <source>
        <dbReference type="Proteomes" id="UP000199116"/>
    </source>
</evidence>
<feature type="chain" id="PRO_5011566585" evidence="2">
    <location>
        <begin position="22"/>
        <end position="166"/>
    </location>
</feature>
<keyword evidence="5" id="KW-1185">Reference proteome</keyword>
<dbReference type="SUPFAM" id="SSF56925">
    <property type="entry name" value="OMPA-like"/>
    <property type="match status" value="1"/>
</dbReference>
<dbReference type="Gene3D" id="2.40.160.20">
    <property type="match status" value="1"/>
</dbReference>
<proteinExistence type="predicted"/>
<name>A0A1I2P2F3_9FLAO</name>
<protein>
    <submittedName>
        <fullName evidence="4">Outer membrane protein X</fullName>
    </submittedName>
</protein>
<evidence type="ECO:0000256" key="1">
    <source>
        <dbReference type="ARBA" id="ARBA00022729"/>
    </source>
</evidence>
<organism evidence="4 5">
    <name type="scientific">Salegentibacter agarivorans</name>
    <dbReference type="NCBI Taxonomy" id="345907"/>
    <lineage>
        <taxon>Bacteria</taxon>
        <taxon>Pseudomonadati</taxon>
        <taxon>Bacteroidota</taxon>
        <taxon>Flavobacteriia</taxon>
        <taxon>Flavobacteriales</taxon>
        <taxon>Flavobacteriaceae</taxon>
        <taxon>Salegentibacter</taxon>
    </lineage>
</organism>
<gene>
    <name evidence="4" type="ORF">SAMN04488033_12541</name>
</gene>
<dbReference type="Pfam" id="PF13505">
    <property type="entry name" value="OMP_b-brl"/>
    <property type="match status" value="1"/>
</dbReference>
<dbReference type="RefSeq" id="WP_093305922.1">
    <property type="nucleotide sequence ID" value="NZ_FOOH01000025.1"/>
</dbReference>
<evidence type="ECO:0000259" key="3">
    <source>
        <dbReference type="Pfam" id="PF13505"/>
    </source>
</evidence>
<sequence>MKTKLLAAIFFFFTGIYVSSAQQDTRIGVMLNYGTEVEAIGAGANAEFPILENLSISPAFIYYFPGDQYGGSLNWWEINGNANYYFVNNENLGFYGLGGLNYTHVSFDWGDESFGGVESSDGRFGLNLGAGANFNIDSNITPFAEVKYVIIDGGQLVLGAGVKFSL</sequence>
<accession>A0A1I2P2F3</accession>
<evidence type="ECO:0000256" key="2">
    <source>
        <dbReference type="SAM" id="SignalP"/>
    </source>
</evidence>
<feature type="domain" description="Outer membrane protein beta-barrel" evidence="3">
    <location>
        <begin position="21"/>
        <end position="164"/>
    </location>
</feature>
<evidence type="ECO:0000313" key="4">
    <source>
        <dbReference type="EMBL" id="SFG08087.1"/>
    </source>
</evidence>
<feature type="signal peptide" evidence="2">
    <location>
        <begin position="1"/>
        <end position="21"/>
    </location>
</feature>
<dbReference type="InterPro" id="IPR027385">
    <property type="entry name" value="Beta-barrel_OMP"/>
</dbReference>
<dbReference type="InterPro" id="IPR011250">
    <property type="entry name" value="OMP/PagP_B-barrel"/>
</dbReference>
<dbReference type="AlphaFoldDB" id="A0A1I2P2F3"/>
<dbReference type="EMBL" id="FOOH01000025">
    <property type="protein sequence ID" value="SFG08087.1"/>
    <property type="molecule type" value="Genomic_DNA"/>
</dbReference>
<reference evidence="5" key="1">
    <citation type="submission" date="2016-10" db="EMBL/GenBank/DDBJ databases">
        <authorList>
            <person name="Varghese N."/>
            <person name="Submissions S."/>
        </authorList>
    </citation>
    <scope>NUCLEOTIDE SEQUENCE [LARGE SCALE GENOMIC DNA]</scope>
    <source>
        <strain evidence="5">DSM 23515</strain>
    </source>
</reference>